<dbReference type="AlphaFoldDB" id="A0A0E9T7R3"/>
<name>A0A0E9T7R3_ANGAN</name>
<accession>A0A0E9T7R3</accession>
<reference evidence="1" key="2">
    <citation type="journal article" date="2015" name="Fish Shellfish Immunol.">
        <title>Early steps in the European eel (Anguilla anguilla)-Vibrio vulnificus interaction in the gills: Role of the RtxA13 toxin.</title>
        <authorList>
            <person name="Callol A."/>
            <person name="Pajuelo D."/>
            <person name="Ebbesson L."/>
            <person name="Teles M."/>
            <person name="MacKenzie S."/>
            <person name="Amaro C."/>
        </authorList>
    </citation>
    <scope>NUCLEOTIDE SEQUENCE</scope>
</reference>
<reference evidence="1" key="1">
    <citation type="submission" date="2014-11" db="EMBL/GenBank/DDBJ databases">
        <authorList>
            <person name="Amaro Gonzalez C."/>
        </authorList>
    </citation>
    <scope>NUCLEOTIDE SEQUENCE</scope>
</reference>
<evidence type="ECO:0000313" key="1">
    <source>
        <dbReference type="EMBL" id="JAH48900.1"/>
    </source>
</evidence>
<dbReference type="EMBL" id="GBXM01059677">
    <property type="protein sequence ID" value="JAH48900.1"/>
    <property type="molecule type" value="Transcribed_RNA"/>
</dbReference>
<organism evidence="1">
    <name type="scientific">Anguilla anguilla</name>
    <name type="common">European freshwater eel</name>
    <name type="synonym">Muraena anguilla</name>
    <dbReference type="NCBI Taxonomy" id="7936"/>
    <lineage>
        <taxon>Eukaryota</taxon>
        <taxon>Metazoa</taxon>
        <taxon>Chordata</taxon>
        <taxon>Craniata</taxon>
        <taxon>Vertebrata</taxon>
        <taxon>Euteleostomi</taxon>
        <taxon>Actinopterygii</taxon>
        <taxon>Neopterygii</taxon>
        <taxon>Teleostei</taxon>
        <taxon>Anguilliformes</taxon>
        <taxon>Anguillidae</taxon>
        <taxon>Anguilla</taxon>
    </lineage>
</organism>
<sequence length="52" mass="6088">MRCFAPQNKNQEHKKIRITQFTEAGAVLSNYHFFFSKGHYVKGTKVLLGLRF</sequence>
<proteinExistence type="predicted"/>
<protein>
    <submittedName>
        <fullName evidence="1">Uncharacterized protein</fullName>
    </submittedName>
</protein>